<dbReference type="Proteomes" id="UP000195447">
    <property type="component" value="Unassembled WGS sequence"/>
</dbReference>
<accession>A0A1Y4LQN4</accession>
<name>A0A1Y4LQN4_9FIRM</name>
<dbReference type="AlphaFoldDB" id="A0A1Y4LQN4"/>
<dbReference type="EMBL" id="NFKM01000015">
    <property type="protein sequence ID" value="OUP58975.1"/>
    <property type="molecule type" value="Genomic_DNA"/>
</dbReference>
<organism evidence="2 3">
    <name type="scientific">Faecalitalea cylindroides</name>
    <dbReference type="NCBI Taxonomy" id="39483"/>
    <lineage>
        <taxon>Bacteria</taxon>
        <taxon>Bacillati</taxon>
        <taxon>Bacillota</taxon>
        <taxon>Erysipelotrichia</taxon>
        <taxon>Erysipelotrichales</taxon>
        <taxon>Erysipelotrichaceae</taxon>
        <taxon>Faecalitalea</taxon>
    </lineage>
</organism>
<evidence type="ECO:0000256" key="1">
    <source>
        <dbReference type="SAM" id="Phobius"/>
    </source>
</evidence>
<evidence type="ECO:0000313" key="2">
    <source>
        <dbReference type="EMBL" id="OUP58975.1"/>
    </source>
</evidence>
<gene>
    <name evidence="2" type="ORF">B5F14_07765</name>
</gene>
<feature type="transmembrane region" description="Helical" evidence="1">
    <location>
        <begin position="6"/>
        <end position="24"/>
    </location>
</feature>
<reference evidence="3" key="1">
    <citation type="submission" date="2017-04" db="EMBL/GenBank/DDBJ databases">
        <title>Function of individual gut microbiota members based on whole genome sequencing of pure cultures obtained from chicken caecum.</title>
        <authorList>
            <person name="Medvecky M."/>
            <person name="Cejkova D."/>
            <person name="Polansky O."/>
            <person name="Karasova D."/>
            <person name="Kubasova T."/>
            <person name="Cizek A."/>
            <person name="Rychlik I."/>
        </authorList>
    </citation>
    <scope>NUCLEOTIDE SEQUENCE [LARGE SCALE GENOMIC DNA]</scope>
    <source>
        <strain evidence="3">An178</strain>
    </source>
</reference>
<dbReference type="Pfam" id="PF10066">
    <property type="entry name" value="DUF2304"/>
    <property type="match status" value="1"/>
</dbReference>
<evidence type="ECO:0000313" key="3">
    <source>
        <dbReference type="Proteomes" id="UP000195447"/>
    </source>
</evidence>
<feature type="transmembrane region" description="Helical" evidence="1">
    <location>
        <begin position="36"/>
        <end position="57"/>
    </location>
</feature>
<keyword evidence="1" id="KW-0472">Membrane</keyword>
<dbReference type="InterPro" id="IPR019277">
    <property type="entry name" value="DUF2304"/>
</dbReference>
<dbReference type="RefSeq" id="WP_087158905.1">
    <property type="nucleotide sequence ID" value="NZ_NFKM01000015.1"/>
</dbReference>
<feature type="transmembrane region" description="Helical" evidence="1">
    <location>
        <begin position="69"/>
        <end position="91"/>
    </location>
</feature>
<protein>
    <recommendedName>
        <fullName evidence="4">DUF2304 domain-containing protein</fullName>
    </recommendedName>
</protein>
<keyword evidence="1" id="KW-0812">Transmembrane</keyword>
<keyword evidence="1" id="KW-1133">Transmembrane helix</keyword>
<keyword evidence="3" id="KW-1185">Reference proteome</keyword>
<sequence length="111" mass="12584">MPLDLRLAILAVTLILAFTVYKVLSKRMIPVKYSFLWWLAVAVLLVLVILPDILIWFATKLGFQTISNLVVGVFIVILFFITISLTVIVSAQKKKITLLIQEVSILKEKIK</sequence>
<comment type="caution">
    <text evidence="2">The sequence shown here is derived from an EMBL/GenBank/DDBJ whole genome shotgun (WGS) entry which is preliminary data.</text>
</comment>
<proteinExistence type="predicted"/>
<evidence type="ECO:0008006" key="4">
    <source>
        <dbReference type="Google" id="ProtNLM"/>
    </source>
</evidence>